<dbReference type="GO" id="GO:0006654">
    <property type="term" value="P:phosphatidic acid biosynthetic process"/>
    <property type="evidence" value="ECO:0007669"/>
    <property type="project" value="InterPro"/>
</dbReference>
<evidence type="ECO:0000313" key="9">
    <source>
        <dbReference type="Proteomes" id="UP001176517"/>
    </source>
</evidence>
<dbReference type="InterPro" id="IPR015679">
    <property type="entry name" value="PLipase_D_fam"/>
</dbReference>
<dbReference type="InterPro" id="IPR025202">
    <property type="entry name" value="PLD-like_dom"/>
</dbReference>
<organism evidence="8 9">
    <name type="scientific">Tilletia horrida</name>
    <dbReference type="NCBI Taxonomy" id="155126"/>
    <lineage>
        <taxon>Eukaryota</taxon>
        <taxon>Fungi</taxon>
        <taxon>Dikarya</taxon>
        <taxon>Basidiomycota</taxon>
        <taxon>Ustilaginomycotina</taxon>
        <taxon>Exobasidiomycetes</taxon>
        <taxon>Tilletiales</taxon>
        <taxon>Tilletiaceae</taxon>
        <taxon>Tilletia</taxon>
    </lineage>
</organism>
<protein>
    <recommendedName>
        <fullName evidence="1">phospholipase D</fullName>
        <ecNumber evidence="1">3.1.4.4</ecNumber>
    </recommendedName>
</protein>
<comment type="caution">
    <text evidence="8">The sequence shown here is derived from an EMBL/GenBank/DDBJ whole genome shotgun (WGS) entry which is preliminary data.</text>
</comment>
<dbReference type="Pfam" id="PF13091">
    <property type="entry name" value="PLDc_2"/>
    <property type="match status" value="1"/>
</dbReference>
<dbReference type="GO" id="GO:0009395">
    <property type="term" value="P:phospholipid catabolic process"/>
    <property type="evidence" value="ECO:0007669"/>
    <property type="project" value="TreeGrafter"/>
</dbReference>
<evidence type="ECO:0000256" key="6">
    <source>
        <dbReference type="SAM" id="MobiDB-lite"/>
    </source>
</evidence>
<dbReference type="PANTHER" id="PTHR18896">
    <property type="entry name" value="PHOSPHOLIPASE D"/>
    <property type="match status" value="1"/>
</dbReference>
<keyword evidence="5" id="KW-0443">Lipid metabolism</keyword>
<evidence type="ECO:0000256" key="1">
    <source>
        <dbReference type="ARBA" id="ARBA00012027"/>
    </source>
</evidence>
<keyword evidence="2" id="KW-0677">Repeat</keyword>
<dbReference type="Pfam" id="PF00614">
    <property type="entry name" value="PLDc"/>
    <property type="match status" value="1"/>
</dbReference>
<dbReference type="CDD" id="cd09138">
    <property type="entry name" value="PLDc_vPLD1_2_yPLD_like_1"/>
    <property type="match status" value="1"/>
</dbReference>
<dbReference type="EC" id="3.1.4.4" evidence="1"/>
<accession>A0AAN6GKX0</accession>
<name>A0AAN6GKX0_9BASI</name>
<sequence length="899" mass="102946">MSRLGTTISTTFNPDHRHDDPEEKERDAKLQAICDSHRFQSFANAHEGNAVKWYSCGHDYFWALSELLDNARSTIFILDWWLSPELYLRRPPAQFEDFRVDRLLRRKAEQGVKIYIVVYKEITQTMTMSSSHTKHHLEGLHDNIQVMRSPDHLGGEVTLYWSHHEKLVCVDNTFACIGGMDICMGRWDTQTHPLADVHPTDMHATLFPGGDYNNARVEDFQNVTEFLSNHQSGLEIGRMPWQDLHTTLTGPAVLDVAHHFIERWNFIKRWKYRKDKHYDWLAFPHGDHEPSRIHAYWDSVRSHPLTPDFHNLGNHFGHPFSHFESDELVERKPPASAVEARRPDWPGNAQVQVVRSSADWSSGILTEHSIQNAYIQLINEASHSIYIENQFWVTATQPGGPVTNLIGGAVANRIISAHRSGTKFRVYVVVPTFPCFAGEFKETMSIMCIIDYQMKGIRAILGSLKDAGIEDPTQYITFYNLRGYDRLNHDKAMLKEMEERSGISFHKAQVALARLYAGDAYHPNQKIQIKNPATDIEHVDEDGKKQPIVVEEVEMPATVEEAQEIIRKFEEAAPREDYDVRDSIASCLFHNQPSILEQTWKGSAEDEKAALVTEEIYPHSKCMIVDDRRVIIGSANVNERSQVGNHDSEIAIVIEDRDLFESRMDGKPYMAGKFAAGFRRHLFRQHLGLVKPQFCDEETAKSYPTDAMRPAPHPNPDPEESTNDEWEQIVIDPLSDELDAMWKGQAHENTQVYDDVFHVVPSDKVRTWKDYDTFFPKSIKTGHVADPDNMQLDWIKERLSTVRGHLIELPHNFLVDEDLSKTYSGSEVNAVTLPFTLAFAPGAPAHIHEKFLEMQQAKDAQATNDRPSEGRETRSSIPRAAIERAQQLAHSTQRRDKSR</sequence>
<dbReference type="GO" id="GO:0004630">
    <property type="term" value="F:phospholipase D activity"/>
    <property type="evidence" value="ECO:0007669"/>
    <property type="project" value="UniProtKB-EC"/>
</dbReference>
<evidence type="ECO:0000256" key="3">
    <source>
        <dbReference type="ARBA" id="ARBA00022801"/>
    </source>
</evidence>
<dbReference type="PANTHER" id="PTHR18896:SF186">
    <property type="entry name" value="PHOSPHOLIPASE D"/>
    <property type="match status" value="1"/>
</dbReference>
<dbReference type="AlphaFoldDB" id="A0AAN6GKX0"/>
<feature type="compositionally biased region" description="Basic and acidic residues" evidence="6">
    <location>
        <begin position="14"/>
        <end position="26"/>
    </location>
</feature>
<dbReference type="EMBL" id="JAPDMZ010000388">
    <property type="protein sequence ID" value="KAK0543212.1"/>
    <property type="molecule type" value="Genomic_DNA"/>
</dbReference>
<dbReference type="InterPro" id="IPR016555">
    <property type="entry name" value="PLipase_D_euk"/>
</dbReference>
<dbReference type="PIRSF" id="PIRSF009376">
    <property type="entry name" value="Phospholipase_D_euk"/>
    <property type="match status" value="1"/>
</dbReference>
<feature type="region of interest" description="Disordered" evidence="6">
    <location>
        <begin position="856"/>
        <end position="899"/>
    </location>
</feature>
<evidence type="ECO:0000313" key="8">
    <source>
        <dbReference type="EMBL" id="KAK0543212.1"/>
    </source>
</evidence>
<proteinExistence type="predicted"/>
<evidence type="ECO:0000256" key="2">
    <source>
        <dbReference type="ARBA" id="ARBA00022737"/>
    </source>
</evidence>
<dbReference type="InterPro" id="IPR001736">
    <property type="entry name" value="PLipase_D/transphosphatidylase"/>
</dbReference>
<dbReference type="SUPFAM" id="SSF56024">
    <property type="entry name" value="Phospholipase D/nuclease"/>
    <property type="match status" value="2"/>
</dbReference>
<dbReference type="CDD" id="cd09141">
    <property type="entry name" value="PLDc_vPLD1_2_yPLD_like_2"/>
    <property type="match status" value="1"/>
</dbReference>
<keyword evidence="9" id="KW-1185">Reference proteome</keyword>
<dbReference type="Proteomes" id="UP001176517">
    <property type="component" value="Unassembled WGS sequence"/>
</dbReference>
<dbReference type="PROSITE" id="PS50035">
    <property type="entry name" value="PLD"/>
    <property type="match status" value="2"/>
</dbReference>
<feature type="region of interest" description="Disordered" evidence="6">
    <location>
        <begin position="1"/>
        <end position="26"/>
    </location>
</feature>
<feature type="region of interest" description="Disordered" evidence="6">
    <location>
        <begin position="703"/>
        <end position="724"/>
    </location>
</feature>
<dbReference type="GO" id="GO:0035556">
    <property type="term" value="P:intracellular signal transduction"/>
    <property type="evidence" value="ECO:0007669"/>
    <property type="project" value="InterPro"/>
</dbReference>
<gene>
    <name evidence="8" type="ORF">OC846_006498</name>
</gene>
<dbReference type="SMART" id="SM00155">
    <property type="entry name" value="PLDc"/>
    <property type="match status" value="2"/>
</dbReference>
<feature type="non-terminal residue" evidence="8">
    <location>
        <position position="899"/>
    </location>
</feature>
<keyword evidence="4" id="KW-0442">Lipid degradation</keyword>
<feature type="domain" description="PLD phosphodiesterase" evidence="7">
    <location>
        <begin position="159"/>
        <end position="186"/>
    </location>
</feature>
<dbReference type="Gene3D" id="3.30.870.10">
    <property type="entry name" value="Endonuclease Chain A"/>
    <property type="match status" value="3"/>
</dbReference>
<keyword evidence="3" id="KW-0378">Hydrolase</keyword>
<evidence type="ECO:0000256" key="5">
    <source>
        <dbReference type="ARBA" id="ARBA00023098"/>
    </source>
</evidence>
<evidence type="ECO:0000256" key="4">
    <source>
        <dbReference type="ARBA" id="ARBA00022963"/>
    </source>
</evidence>
<feature type="domain" description="PLD phosphodiesterase" evidence="7">
    <location>
        <begin position="619"/>
        <end position="641"/>
    </location>
</feature>
<feature type="compositionally biased region" description="Polar residues" evidence="6">
    <location>
        <begin position="1"/>
        <end position="13"/>
    </location>
</feature>
<reference evidence="8" key="1">
    <citation type="journal article" date="2023" name="PhytoFront">
        <title>Draft Genome Resources of Seven Strains of Tilletia horrida, Causal Agent of Kernel Smut of Rice.</title>
        <authorList>
            <person name="Khanal S."/>
            <person name="Antony Babu S."/>
            <person name="Zhou X.G."/>
        </authorList>
    </citation>
    <scope>NUCLEOTIDE SEQUENCE</scope>
    <source>
        <strain evidence="8">TX6</strain>
    </source>
</reference>
<evidence type="ECO:0000259" key="7">
    <source>
        <dbReference type="PROSITE" id="PS50035"/>
    </source>
</evidence>